<dbReference type="SUPFAM" id="SSF52540">
    <property type="entry name" value="P-loop containing nucleoside triphosphate hydrolases"/>
    <property type="match status" value="1"/>
</dbReference>
<dbReference type="Pfam" id="PF02606">
    <property type="entry name" value="LpxK"/>
    <property type="match status" value="1"/>
</dbReference>
<evidence type="ECO:0000256" key="10">
    <source>
        <dbReference type="ARBA" id="ARBA00022840"/>
    </source>
</evidence>
<keyword evidence="8 13" id="KW-0547">Nucleotide-binding</keyword>
<evidence type="ECO:0000256" key="13">
    <source>
        <dbReference type="HAMAP-Rule" id="MF_00409"/>
    </source>
</evidence>
<keyword evidence="6 13" id="KW-0441">Lipid A biosynthesis</keyword>
<keyword evidence="10 13" id="KW-0067">ATP-binding</keyword>
<dbReference type="InterPro" id="IPR003758">
    <property type="entry name" value="LpxK"/>
</dbReference>
<dbReference type="EMBL" id="JAUKVY010000014">
    <property type="protein sequence ID" value="MDO1534481.1"/>
    <property type="molecule type" value="Genomic_DNA"/>
</dbReference>
<dbReference type="Proteomes" id="UP001169027">
    <property type="component" value="Unassembled WGS sequence"/>
</dbReference>
<evidence type="ECO:0000256" key="6">
    <source>
        <dbReference type="ARBA" id="ARBA00022556"/>
    </source>
</evidence>
<evidence type="ECO:0000256" key="9">
    <source>
        <dbReference type="ARBA" id="ARBA00022777"/>
    </source>
</evidence>
<evidence type="ECO:0000256" key="11">
    <source>
        <dbReference type="ARBA" id="ARBA00023098"/>
    </source>
</evidence>
<keyword evidence="7 13" id="KW-0808">Transferase</keyword>
<comment type="catalytic activity">
    <reaction evidence="13">
        <text>a lipid A disaccharide + ATP = a lipid IVA + ADP + H(+)</text>
        <dbReference type="Rhea" id="RHEA:67840"/>
        <dbReference type="ChEBI" id="CHEBI:15378"/>
        <dbReference type="ChEBI" id="CHEBI:30616"/>
        <dbReference type="ChEBI" id="CHEBI:176343"/>
        <dbReference type="ChEBI" id="CHEBI:176425"/>
        <dbReference type="ChEBI" id="CHEBI:456216"/>
        <dbReference type="EC" id="2.7.1.130"/>
    </reaction>
</comment>
<dbReference type="HAMAP" id="MF_00409">
    <property type="entry name" value="LpxK"/>
    <property type="match status" value="1"/>
</dbReference>
<proteinExistence type="inferred from homology"/>
<evidence type="ECO:0000256" key="2">
    <source>
        <dbReference type="ARBA" id="ARBA00004870"/>
    </source>
</evidence>
<comment type="similarity">
    <text evidence="13">Belongs to the LpxK family.</text>
</comment>
<comment type="function">
    <text evidence="1 13">Transfers the gamma-phosphate of ATP to the 4'-position of a tetraacyldisaccharide 1-phosphate intermediate (termed DS-1-P) to form tetraacyldisaccharide 1,4'-bis-phosphate (lipid IVA).</text>
</comment>
<evidence type="ECO:0000256" key="8">
    <source>
        <dbReference type="ARBA" id="ARBA00022741"/>
    </source>
</evidence>
<evidence type="ECO:0000256" key="1">
    <source>
        <dbReference type="ARBA" id="ARBA00002274"/>
    </source>
</evidence>
<keyword evidence="11 13" id="KW-0443">Lipid metabolism</keyword>
<sequence length="324" mass="35267">MPQAWLQRGALARLLWPLSLLYGALAALRRGFYRQGLLRTERVGVPVVIVGNVIAGGSGKTPVVMAVVRHLEARGLRTGVVSRGYGRSTRDCREVQEDSDPAEVGDEPALIHRATGVPVFVARRRIEAARALLARHPATQVIVSDDGLQHLALGRDLEICVFDDRGVGNGWLLPAGLLREPWPRRCDLVLHTGDRPAFAGFRARRTLADYALRHDGSRVPLASLAGRQLIAVAAIAKPEVFFQMLRAHGLALAQSIALPDHDDFSRWQPPADTGQVLLCTEKDAVKLWRRTPAALAVPLVFEPEPGFFAALDAKLSSNDGHQAA</sequence>
<feature type="binding site" evidence="13">
    <location>
        <begin position="54"/>
        <end position="61"/>
    </location>
    <ligand>
        <name>ATP</name>
        <dbReference type="ChEBI" id="CHEBI:30616"/>
    </ligand>
</feature>
<evidence type="ECO:0000313" key="15">
    <source>
        <dbReference type="Proteomes" id="UP001169027"/>
    </source>
</evidence>
<reference evidence="14" key="1">
    <citation type="submission" date="2023-06" db="EMBL/GenBank/DDBJ databases">
        <authorList>
            <person name="Jiang Y."/>
            <person name="Liu Q."/>
        </authorList>
    </citation>
    <scope>NUCLEOTIDE SEQUENCE</scope>
    <source>
        <strain evidence="14">CGMCC 1.12090</strain>
    </source>
</reference>
<name>A0ABT8S6D3_9BURK</name>
<dbReference type="InterPro" id="IPR027417">
    <property type="entry name" value="P-loop_NTPase"/>
</dbReference>
<dbReference type="GO" id="GO:0009029">
    <property type="term" value="F:lipid-A 4'-kinase activity"/>
    <property type="evidence" value="ECO:0007669"/>
    <property type="project" value="UniProtKB-EC"/>
</dbReference>
<organism evidence="14 15">
    <name type="scientific">Variovorax ginsengisoli</name>
    <dbReference type="NCBI Taxonomy" id="363844"/>
    <lineage>
        <taxon>Bacteria</taxon>
        <taxon>Pseudomonadati</taxon>
        <taxon>Pseudomonadota</taxon>
        <taxon>Betaproteobacteria</taxon>
        <taxon>Burkholderiales</taxon>
        <taxon>Comamonadaceae</taxon>
        <taxon>Variovorax</taxon>
    </lineage>
</organism>
<gene>
    <name evidence="13 14" type="primary">lpxK</name>
    <name evidence="14" type="ORF">Q2T77_19505</name>
</gene>
<evidence type="ECO:0000313" key="14">
    <source>
        <dbReference type="EMBL" id="MDO1534481.1"/>
    </source>
</evidence>
<dbReference type="PANTHER" id="PTHR42724">
    <property type="entry name" value="TETRAACYLDISACCHARIDE 4'-KINASE"/>
    <property type="match status" value="1"/>
</dbReference>
<comment type="caution">
    <text evidence="14">The sequence shown here is derived from an EMBL/GenBank/DDBJ whole genome shotgun (WGS) entry which is preliminary data.</text>
</comment>
<evidence type="ECO:0000256" key="7">
    <source>
        <dbReference type="ARBA" id="ARBA00022679"/>
    </source>
</evidence>
<keyword evidence="9 13" id="KW-0418">Kinase</keyword>
<evidence type="ECO:0000256" key="3">
    <source>
        <dbReference type="ARBA" id="ARBA00012071"/>
    </source>
</evidence>
<evidence type="ECO:0000256" key="4">
    <source>
        <dbReference type="ARBA" id="ARBA00016436"/>
    </source>
</evidence>
<keyword evidence="5 13" id="KW-0444">Lipid biosynthesis</keyword>
<dbReference type="PANTHER" id="PTHR42724:SF1">
    <property type="entry name" value="TETRAACYLDISACCHARIDE 4'-KINASE, MITOCHONDRIAL-RELATED"/>
    <property type="match status" value="1"/>
</dbReference>
<accession>A0ABT8S6D3</accession>
<dbReference type="NCBIfam" id="TIGR00682">
    <property type="entry name" value="lpxK"/>
    <property type="match status" value="1"/>
</dbReference>
<evidence type="ECO:0000256" key="5">
    <source>
        <dbReference type="ARBA" id="ARBA00022516"/>
    </source>
</evidence>
<comment type="pathway">
    <text evidence="2 13">Glycolipid biosynthesis; lipid IV(A) biosynthesis; lipid IV(A) from (3R)-3-hydroxytetradecanoyl-[acyl-carrier-protein] and UDP-N-acetyl-alpha-D-glucosamine: step 6/6.</text>
</comment>
<dbReference type="RefSeq" id="WP_301812176.1">
    <property type="nucleotide sequence ID" value="NZ_JAUJZH010000014.1"/>
</dbReference>
<protein>
    <recommendedName>
        <fullName evidence="4 13">Tetraacyldisaccharide 4'-kinase</fullName>
        <ecNumber evidence="3 13">2.7.1.130</ecNumber>
    </recommendedName>
    <alternativeName>
        <fullName evidence="12 13">Lipid A 4'-kinase</fullName>
    </alternativeName>
</protein>
<keyword evidence="15" id="KW-1185">Reference proteome</keyword>
<evidence type="ECO:0000256" key="12">
    <source>
        <dbReference type="ARBA" id="ARBA00029757"/>
    </source>
</evidence>
<dbReference type="EC" id="2.7.1.130" evidence="3 13"/>